<dbReference type="PROSITE" id="PS51806">
    <property type="entry name" value="DOG1"/>
    <property type="match status" value="1"/>
</dbReference>
<dbReference type="PANTHER" id="PTHR46354:SF4">
    <property type="entry name" value="PROTEIN DOG1-LIKE 3"/>
    <property type="match status" value="1"/>
</dbReference>
<dbReference type="Gramene" id="NC9G0114150.1">
    <property type="protein sequence ID" value="NC9G0114150.1:cds"/>
    <property type="gene ID" value="NC9G0114150"/>
</dbReference>
<dbReference type="EMBL" id="LR721787">
    <property type="protein sequence ID" value="VVW72590.1"/>
    <property type="molecule type" value="Genomic_DNA"/>
</dbReference>
<dbReference type="Pfam" id="PF14144">
    <property type="entry name" value="DOG1"/>
    <property type="match status" value="1"/>
</dbReference>
<organism evidence="3">
    <name type="scientific">Nymphaea colorata</name>
    <name type="common">pocket water lily</name>
    <dbReference type="NCBI Taxonomy" id="210225"/>
    <lineage>
        <taxon>Eukaryota</taxon>
        <taxon>Viridiplantae</taxon>
        <taxon>Streptophyta</taxon>
        <taxon>Embryophyta</taxon>
        <taxon>Tracheophyta</taxon>
        <taxon>Spermatophyta</taxon>
        <taxon>Magnoliopsida</taxon>
        <taxon>Nymphaeales</taxon>
        <taxon>Nymphaeaceae</taxon>
        <taxon>Nymphaea</taxon>
    </lineage>
</organism>
<feature type="domain" description="DOG1" evidence="2">
    <location>
        <begin position="22"/>
        <end position="259"/>
    </location>
</feature>
<dbReference type="InterPro" id="IPR051886">
    <property type="entry name" value="Seed_Dev/Stress_Resp_Reg"/>
</dbReference>
<evidence type="ECO:0000313" key="3">
    <source>
        <dbReference type="EMBL" id="VVW72590.1"/>
    </source>
</evidence>
<protein>
    <recommendedName>
        <fullName evidence="2">DOG1 domain-containing protein</fullName>
    </recommendedName>
</protein>
<dbReference type="AlphaFoldDB" id="A0A5K1G9D4"/>
<evidence type="ECO:0000256" key="1">
    <source>
        <dbReference type="SAM" id="MobiDB-lite"/>
    </source>
</evidence>
<dbReference type="PANTHER" id="PTHR46354">
    <property type="entry name" value="DOG1 DOMAIN-CONTAINING PROTEIN"/>
    <property type="match status" value="1"/>
</dbReference>
<accession>A0A5K1G9D4</accession>
<proteinExistence type="predicted"/>
<evidence type="ECO:0000259" key="2">
    <source>
        <dbReference type="PROSITE" id="PS51806"/>
    </source>
</evidence>
<sequence length="263" mass="30113">MTGQVHGEEEVPPPPPYGQPPLRRFRDCHRLWIERHQLNVQELIRVHNNNREDEGVIRSTVAQVMESYRDYYRILSRLAVHNAPSVVSPARCTSEFENAYSWLGGCRPTAYLRLVYVISGLEIGAQLPDLLRLDHDVNLAGLSAHQLNSVSELQRTTVGLEDELSRRMASLQEAMADRPLVRLLVLHESQVVESAAVQSALKSYADRLHVIVEHADGLRLNTLRRVLEILSPLQGLHLLIMASRFHLRLHEWGRSWDRMHQNV</sequence>
<reference evidence="3" key="1">
    <citation type="submission" date="2019-09" db="EMBL/GenBank/DDBJ databases">
        <authorList>
            <person name="Zhang L."/>
        </authorList>
    </citation>
    <scope>NUCLEOTIDE SEQUENCE</scope>
</reference>
<dbReference type="GO" id="GO:0043565">
    <property type="term" value="F:sequence-specific DNA binding"/>
    <property type="evidence" value="ECO:0007669"/>
    <property type="project" value="InterPro"/>
</dbReference>
<name>A0A5K1G9D4_9MAGN</name>
<gene>
    <name evidence="3" type="ORF">NYM_LOCUS26840</name>
</gene>
<dbReference type="GO" id="GO:0006351">
    <property type="term" value="P:DNA-templated transcription"/>
    <property type="evidence" value="ECO:0007669"/>
    <property type="project" value="InterPro"/>
</dbReference>
<feature type="region of interest" description="Disordered" evidence="1">
    <location>
        <begin position="1"/>
        <end position="22"/>
    </location>
</feature>
<dbReference type="InterPro" id="IPR025422">
    <property type="entry name" value="TGA_domain"/>
</dbReference>